<protein>
    <submittedName>
        <fullName evidence="1">Uncharacterized protein</fullName>
    </submittedName>
</protein>
<dbReference type="EMBL" id="FJVC01000212">
    <property type="protein sequence ID" value="CZT45358.1"/>
    <property type="molecule type" value="Genomic_DNA"/>
</dbReference>
<dbReference type="AlphaFoldDB" id="A0A1E1M8F6"/>
<sequence length="103" mass="11514">MHTNQDTGKDLRFGYRPILHNLTRAESHQAHPFSTHLATAFLPGYFVFSLAVESMKLCIRFSLLSTHQLEYRHAAPVSRETIGAGTTYKSLNTGTSEEGSRCT</sequence>
<keyword evidence="2" id="KW-1185">Reference proteome</keyword>
<gene>
    <name evidence="1" type="ORF">RSE6_05662</name>
</gene>
<reference evidence="2" key="1">
    <citation type="submission" date="2016-03" db="EMBL/GenBank/DDBJ databases">
        <authorList>
            <person name="Guldener U."/>
        </authorList>
    </citation>
    <scope>NUCLEOTIDE SEQUENCE [LARGE SCALE GENOMIC DNA]</scope>
</reference>
<dbReference type="Proteomes" id="UP000177625">
    <property type="component" value="Unassembled WGS sequence"/>
</dbReference>
<proteinExistence type="predicted"/>
<organism evidence="1 2">
    <name type="scientific">Rhynchosporium secalis</name>
    <name type="common">Barley scald fungus</name>
    <dbReference type="NCBI Taxonomy" id="38038"/>
    <lineage>
        <taxon>Eukaryota</taxon>
        <taxon>Fungi</taxon>
        <taxon>Dikarya</taxon>
        <taxon>Ascomycota</taxon>
        <taxon>Pezizomycotina</taxon>
        <taxon>Leotiomycetes</taxon>
        <taxon>Helotiales</taxon>
        <taxon>Ploettnerulaceae</taxon>
        <taxon>Rhynchosporium</taxon>
    </lineage>
</organism>
<evidence type="ECO:0000313" key="1">
    <source>
        <dbReference type="EMBL" id="CZT45358.1"/>
    </source>
</evidence>
<accession>A0A1E1M8F6</accession>
<evidence type="ECO:0000313" key="2">
    <source>
        <dbReference type="Proteomes" id="UP000177625"/>
    </source>
</evidence>
<name>A0A1E1M8F6_RHYSE</name>